<dbReference type="AlphaFoldDB" id="A0A562ZSD7"/>
<evidence type="ECO:0000313" key="1">
    <source>
        <dbReference type="EMBL" id="TWO71510.1"/>
    </source>
</evidence>
<sequence>MLLVKWALLEPNMRLGGGTPMPAPVYDMLRQRLWEADRLRAGEANLHAFMRALTHVQLEFQQKLGRDFMRWPALVAPLPENSVLRRQFTNSLQLQPQDFIDIVLAVLAGLHRGNGVLSMNYQGILRRVYGDRFYTLMASISRDLLGLRQDLAAAPGMPLGRDFEEFTVLHNWPLVRLDDGTLCWWHPMVFAHGIENLVHNRLSEFGADYTRAFSKVFEKYVLELADEAGVPLITEGAYKARLGEQASAVEAIFQCADCNVLVESKMALYPEVLMATDSGEALWQKSKRIREGIGQGAAVAAELAQSGHPFHRSAARDNFLLIVASRELNFGTGTMLQRLFPEKAISYPSGVAQRRLPLDHVFVLSIQTFERLVGALRVDRIDLSALLREAVSANSDPRTAQQFFAQHLGPKVSRYTTPLRMQQVIDASMGRAKTAMEAVA</sequence>
<comment type="caution">
    <text evidence="1">The sequence shown here is derived from an EMBL/GenBank/DDBJ whole genome shotgun (WGS) entry which is preliminary data.</text>
</comment>
<gene>
    <name evidence="1" type="ORF">FN976_11390</name>
</gene>
<dbReference type="Proteomes" id="UP000318199">
    <property type="component" value="Unassembled WGS sequence"/>
</dbReference>
<organism evidence="1 2">
    <name type="scientific">Caenimonas sedimenti</name>
    <dbReference type="NCBI Taxonomy" id="2596921"/>
    <lineage>
        <taxon>Bacteria</taxon>
        <taxon>Pseudomonadati</taxon>
        <taxon>Pseudomonadota</taxon>
        <taxon>Betaproteobacteria</taxon>
        <taxon>Burkholderiales</taxon>
        <taxon>Comamonadaceae</taxon>
        <taxon>Caenimonas</taxon>
    </lineage>
</organism>
<evidence type="ECO:0000313" key="2">
    <source>
        <dbReference type="Proteomes" id="UP000318199"/>
    </source>
</evidence>
<accession>A0A562ZSD7</accession>
<protein>
    <submittedName>
        <fullName evidence="1">Uncharacterized protein</fullName>
    </submittedName>
</protein>
<dbReference type="OrthoDB" id="7059753at2"/>
<keyword evidence="2" id="KW-1185">Reference proteome</keyword>
<reference evidence="1 2" key="1">
    <citation type="submission" date="2019-07" db="EMBL/GenBank/DDBJ databases">
        <title>Caenimonas sedimenti sp. nov., isolated from activated sludge.</title>
        <authorList>
            <person name="Xu J."/>
        </authorList>
    </citation>
    <scope>NUCLEOTIDE SEQUENCE [LARGE SCALE GENOMIC DNA]</scope>
    <source>
        <strain evidence="1 2">HX-9-20</strain>
    </source>
</reference>
<dbReference type="EMBL" id="VOBQ01000008">
    <property type="protein sequence ID" value="TWO71510.1"/>
    <property type="molecule type" value="Genomic_DNA"/>
</dbReference>
<proteinExistence type="predicted"/>
<name>A0A562ZSD7_9BURK</name>